<reference evidence="2" key="2">
    <citation type="submission" date="2019-10" db="EMBL/GenBank/DDBJ databases">
        <title>A de novo genome assembly of a pear dwarfing rootstock.</title>
        <authorList>
            <person name="Wang F."/>
            <person name="Wang J."/>
            <person name="Li S."/>
            <person name="Zhang Y."/>
            <person name="Fang M."/>
            <person name="Ma L."/>
            <person name="Zhao Y."/>
            <person name="Jiang S."/>
        </authorList>
    </citation>
    <scope>NUCLEOTIDE SEQUENCE [LARGE SCALE GENOMIC DNA]</scope>
</reference>
<reference evidence="1 2" key="1">
    <citation type="submission" date="2019-09" db="EMBL/GenBank/DDBJ databases">
        <authorList>
            <person name="Ou C."/>
        </authorList>
    </citation>
    <scope>NUCLEOTIDE SEQUENCE [LARGE SCALE GENOMIC DNA]</scope>
    <source>
        <strain evidence="1">S2</strain>
        <tissue evidence="1">Leaf</tissue>
    </source>
</reference>
<gene>
    <name evidence="1" type="ORF">D8674_033678</name>
</gene>
<dbReference type="EMBL" id="SMOL01000148">
    <property type="protein sequence ID" value="KAB2628883.1"/>
    <property type="molecule type" value="Genomic_DNA"/>
</dbReference>
<organism evidence="1 2">
    <name type="scientific">Pyrus ussuriensis x Pyrus communis</name>
    <dbReference type="NCBI Taxonomy" id="2448454"/>
    <lineage>
        <taxon>Eukaryota</taxon>
        <taxon>Viridiplantae</taxon>
        <taxon>Streptophyta</taxon>
        <taxon>Embryophyta</taxon>
        <taxon>Tracheophyta</taxon>
        <taxon>Spermatophyta</taxon>
        <taxon>Magnoliopsida</taxon>
        <taxon>eudicotyledons</taxon>
        <taxon>Gunneridae</taxon>
        <taxon>Pentapetalae</taxon>
        <taxon>rosids</taxon>
        <taxon>fabids</taxon>
        <taxon>Rosales</taxon>
        <taxon>Rosaceae</taxon>
        <taxon>Amygdaloideae</taxon>
        <taxon>Maleae</taxon>
        <taxon>Pyrus</taxon>
    </lineage>
</organism>
<sequence length="123" mass="13842">MINSNSKVRNVEGQFLAAAAFKFDGITTSLLAEVTAACEVALFLQQWPLAREVKNGMWIAHLPLQMWGWRGCPYGCFSNPTNGSRLIMVLLGTYYMIHGGFYKMLDNGRILPSERMPINWLIA</sequence>
<comment type="caution">
    <text evidence="1">The sequence shown here is derived from an EMBL/GenBank/DDBJ whole genome shotgun (WGS) entry which is preliminary data.</text>
</comment>
<reference evidence="1 2" key="3">
    <citation type="submission" date="2019-11" db="EMBL/GenBank/DDBJ databases">
        <title>A de novo genome assembly of a pear dwarfing rootstock.</title>
        <authorList>
            <person name="Wang F."/>
            <person name="Wang J."/>
            <person name="Li S."/>
            <person name="Zhang Y."/>
            <person name="Fang M."/>
            <person name="Ma L."/>
            <person name="Zhao Y."/>
            <person name="Jiang S."/>
        </authorList>
    </citation>
    <scope>NUCLEOTIDE SEQUENCE [LARGE SCALE GENOMIC DNA]</scope>
    <source>
        <strain evidence="1">S2</strain>
        <tissue evidence="1">Leaf</tissue>
    </source>
</reference>
<name>A0A5N5HQB2_9ROSA</name>
<dbReference type="AlphaFoldDB" id="A0A5N5HQB2"/>
<accession>A0A5N5HQB2</accession>
<evidence type="ECO:0000313" key="1">
    <source>
        <dbReference type="EMBL" id="KAB2628883.1"/>
    </source>
</evidence>
<evidence type="ECO:0000313" key="2">
    <source>
        <dbReference type="Proteomes" id="UP000327157"/>
    </source>
</evidence>
<proteinExistence type="predicted"/>
<protein>
    <submittedName>
        <fullName evidence="1">Ribonuclease H protein</fullName>
    </submittedName>
</protein>
<keyword evidence="2" id="KW-1185">Reference proteome</keyword>
<dbReference type="Proteomes" id="UP000327157">
    <property type="component" value="Chromosome 8"/>
</dbReference>